<keyword evidence="3" id="KW-1185">Reference proteome</keyword>
<dbReference type="EMBL" id="CP000743">
    <property type="protein sequence ID" value="ABR56147.1"/>
    <property type="molecule type" value="Genomic_DNA"/>
</dbReference>
<dbReference type="OrthoDB" id="148350at2157"/>
<dbReference type="Proteomes" id="UP000001106">
    <property type="component" value="Chromosome"/>
</dbReference>
<sequence length="437" mass="49625">MKKLILLLLCISLASNYAIDAINPVIIVNKDSPDANYANILMNEIYSYRTVEIIDGNIANITENIYYSIPSTGEFNINTDNGIIYAQFNIENDNNIKYKQIKYSEILNSPKINENVNFLGNEYTVLDYNNDEIILSKEIKDITTNESFEYSGYNIILKALSMDNSELLIDILKDNNSIDSNVKIHINELYTVKNSNLSIYYDNITKYTKEYGFSFKLYDSIKLVDGESFVLDNNYGVHIDNNEITLEYRNPEDIQTNFEIMNYKLKSVNIKNGIAIFNILYNNNYEINKDTVDGTEHIGNNLYLLKKDDKLTIYKNGKEYQNLTDYFGSEVAVDGGELLKTKSDLILIGGPVSNNATKKIENLLKISITNENPGANTGIIQKIENPYNPEYNIFVLAGSDRFGTKAAVLAVSEGLYKNEDTMIVKLNNDNTITKINN</sequence>
<name>A6UUH5_META3</name>
<evidence type="ECO:0000259" key="1">
    <source>
        <dbReference type="Pfam" id="PF05124"/>
    </source>
</evidence>
<dbReference type="InterPro" id="IPR022651">
    <property type="entry name" value="S_layer_C"/>
</dbReference>
<dbReference type="Pfam" id="PF05124">
    <property type="entry name" value="S_layer_C"/>
    <property type="match status" value="1"/>
</dbReference>
<proteinExistence type="predicted"/>
<accession>A6UUH5</accession>
<feature type="domain" description="S-layer protein outer" evidence="1">
    <location>
        <begin position="326"/>
        <end position="411"/>
    </location>
</feature>
<evidence type="ECO:0000313" key="3">
    <source>
        <dbReference type="Proteomes" id="UP000001106"/>
    </source>
</evidence>
<dbReference type="GeneID" id="5326816"/>
<protein>
    <submittedName>
        <fullName evidence="2">S-layer protein</fullName>
    </submittedName>
</protein>
<dbReference type="AlphaFoldDB" id="A6UUH5"/>
<gene>
    <name evidence="2" type="ordered locus">Maeo_0562</name>
</gene>
<dbReference type="RefSeq" id="WP_011973279.1">
    <property type="nucleotide sequence ID" value="NC_009635.1"/>
</dbReference>
<dbReference type="KEGG" id="mae:Maeo_0562"/>
<evidence type="ECO:0000313" key="2">
    <source>
        <dbReference type="EMBL" id="ABR56147.1"/>
    </source>
</evidence>
<dbReference type="HOGENOM" id="CLU_640322_0_0_2"/>
<dbReference type="eggNOG" id="arCOG03420">
    <property type="taxonomic scope" value="Archaea"/>
</dbReference>
<organism evidence="2 3">
    <name type="scientific">Methanococcus aeolicus (strain ATCC BAA-1280 / DSM 17508 / OCM 812 / Nankai-3)</name>
    <dbReference type="NCBI Taxonomy" id="419665"/>
    <lineage>
        <taxon>Archaea</taxon>
        <taxon>Methanobacteriati</taxon>
        <taxon>Methanobacteriota</taxon>
        <taxon>Methanomada group</taxon>
        <taxon>Methanococci</taxon>
        <taxon>Methanococcales</taxon>
        <taxon>Methanococcaceae</taxon>
        <taxon>Methanococcus</taxon>
    </lineage>
</organism>
<reference evidence="2" key="1">
    <citation type="submission" date="2007-06" db="EMBL/GenBank/DDBJ databases">
        <title>Complete sequence of Methanococcus aeolicus Nankai-3.</title>
        <authorList>
            <consortium name="US DOE Joint Genome Institute"/>
            <person name="Copeland A."/>
            <person name="Lucas S."/>
            <person name="Lapidus A."/>
            <person name="Barry K."/>
            <person name="Glavina del Rio T."/>
            <person name="Dalin E."/>
            <person name="Tice H."/>
            <person name="Pitluck S."/>
            <person name="Chain P."/>
            <person name="Malfatti S."/>
            <person name="Shin M."/>
            <person name="Vergez L."/>
            <person name="Schmutz J."/>
            <person name="Larimer F."/>
            <person name="Land M."/>
            <person name="Hauser L."/>
            <person name="Kyrpides N."/>
            <person name="Lykidis A."/>
            <person name="Sieprawska-Lupa M."/>
            <person name="Whitman W.B."/>
            <person name="Richardson P."/>
        </authorList>
    </citation>
    <scope>NUCLEOTIDE SEQUENCE [LARGE SCALE GENOMIC DNA]</scope>
    <source>
        <strain evidence="2">Nankai-3</strain>
    </source>
</reference>